<evidence type="ECO:0000313" key="4">
    <source>
        <dbReference type="Proteomes" id="UP000005237"/>
    </source>
</evidence>
<dbReference type="EnsemblMetazoa" id="CJA00656.1">
    <property type="protein sequence ID" value="CJA00656.1"/>
    <property type="gene ID" value="WBGene00119860"/>
</dbReference>
<proteinExistence type="predicted"/>
<dbReference type="InterPro" id="IPR002542">
    <property type="entry name" value="T20D4.11-like_dom"/>
</dbReference>
<dbReference type="PANTHER" id="PTHR31897:SF9">
    <property type="entry name" value="DUF19 DOMAIN-CONTAINING PROTEIN"/>
    <property type="match status" value="1"/>
</dbReference>
<evidence type="ECO:0000259" key="2">
    <source>
        <dbReference type="Pfam" id="PF01579"/>
    </source>
</evidence>
<dbReference type="Pfam" id="PF01579">
    <property type="entry name" value="DUF19"/>
    <property type="match status" value="1"/>
</dbReference>
<feature type="chain" id="PRO_5035902406" description="T20D4.11-like domain-containing protein" evidence="1">
    <location>
        <begin position="22"/>
        <end position="163"/>
    </location>
</feature>
<evidence type="ECO:0000256" key="1">
    <source>
        <dbReference type="SAM" id="SignalP"/>
    </source>
</evidence>
<dbReference type="AlphaFoldDB" id="A0A8R1DES8"/>
<sequence>MNSSIISLLILISTLLLPSFCDDNPFDCSTDDLQLTVTCRPALAKLTEEMRKNPLSGVMPSSDTLHKMSAHCRDASNCMKSARCSAIRNKMQKFSKTCNTIEFMAGPYAQCASKLSTEQKCAQFKAKKSCIEQDFGKFCGAATMKDFRDNLDYVSKFVGCPVH</sequence>
<feature type="signal peptide" evidence="1">
    <location>
        <begin position="1"/>
        <end position="21"/>
    </location>
</feature>
<evidence type="ECO:0000313" key="3">
    <source>
        <dbReference type="EnsemblMetazoa" id="CJA00656.1"/>
    </source>
</evidence>
<organism evidence="3 4">
    <name type="scientific">Caenorhabditis japonica</name>
    <dbReference type="NCBI Taxonomy" id="281687"/>
    <lineage>
        <taxon>Eukaryota</taxon>
        <taxon>Metazoa</taxon>
        <taxon>Ecdysozoa</taxon>
        <taxon>Nematoda</taxon>
        <taxon>Chromadorea</taxon>
        <taxon>Rhabditida</taxon>
        <taxon>Rhabditina</taxon>
        <taxon>Rhabditomorpha</taxon>
        <taxon>Rhabditoidea</taxon>
        <taxon>Rhabditidae</taxon>
        <taxon>Peloderinae</taxon>
        <taxon>Caenorhabditis</taxon>
    </lineage>
</organism>
<dbReference type="Proteomes" id="UP000005237">
    <property type="component" value="Unassembled WGS sequence"/>
</dbReference>
<feature type="domain" description="T20D4.11-like" evidence="2">
    <location>
        <begin position="28"/>
        <end position="160"/>
    </location>
</feature>
<keyword evidence="4" id="KW-1185">Reference proteome</keyword>
<reference evidence="4" key="1">
    <citation type="submission" date="2010-08" db="EMBL/GenBank/DDBJ databases">
        <authorList>
            <consortium name="Caenorhabditis japonica Sequencing Consortium"/>
            <person name="Wilson R.K."/>
        </authorList>
    </citation>
    <scope>NUCLEOTIDE SEQUENCE [LARGE SCALE GENOMIC DNA]</scope>
    <source>
        <strain evidence="4">DF5081</strain>
    </source>
</reference>
<keyword evidence="1" id="KW-0732">Signal</keyword>
<reference evidence="3" key="2">
    <citation type="submission" date="2022-06" db="UniProtKB">
        <authorList>
            <consortium name="EnsemblMetazoa"/>
        </authorList>
    </citation>
    <scope>IDENTIFICATION</scope>
    <source>
        <strain evidence="3">DF5081</strain>
    </source>
</reference>
<protein>
    <recommendedName>
        <fullName evidence="2">T20D4.11-like domain-containing protein</fullName>
    </recommendedName>
</protein>
<accession>A0A8R1DES8</accession>
<name>A0A8R1DES8_CAEJA</name>
<dbReference type="PANTHER" id="PTHR31897">
    <property type="entry name" value="PROTEIN CBG17011-RELATED"/>
    <property type="match status" value="1"/>
</dbReference>